<keyword evidence="2" id="KW-1185">Reference proteome</keyword>
<dbReference type="OrthoDB" id="4569829at2"/>
<gene>
    <name evidence="1" type="ORF">SAMN04244553_3571</name>
</gene>
<organism evidence="1 2">
    <name type="scientific">Nocardia amikacinitolerans</name>
    <dbReference type="NCBI Taxonomy" id="756689"/>
    <lineage>
        <taxon>Bacteria</taxon>
        <taxon>Bacillati</taxon>
        <taxon>Actinomycetota</taxon>
        <taxon>Actinomycetes</taxon>
        <taxon>Mycobacteriales</taxon>
        <taxon>Nocardiaceae</taxon>
        <taxon>Nocardia</taxon>
    </lineage>
</organism>
<evidence type="ECO:0000313" key="2">
    <source>
        <dbReference type="Proteomes" id="UP000219565"/>
    </source>
</evidence>
<name>A0A285LHD2_9NOCA</name>
<dbReference type="Proteomes" id="UP000219565">
    <property type="component" value="Unassembled WGS sequence"/>
</dbReference>
<dbReference type="AlphaFoldDB" id="A0A285LHD2"/>
<dbReference type="RefSeq" id="WP_097245813.1">
    <property type="nucleotide sequence ID" value="NZ_OBEG01000003.1"/>
</dbReference>
<sequence length="72" mass="7716">MSDTELFEFDIAIFDHGGCSSTTYAVSSLAAAHSTMQVHRNCRVGECVAKTSAHSVLKEAGRLTPDSGRVRT</sequence>
<reference evidence="1 2" key="1">
    <citation type="submission" date="2017-09" db="EMBL/GenBank/DDBJ databases">
        <authorList>
            <person name="Ehlers B."/>
            <person name="Leendertz F.H."/>
        </authorList>
    </citation>
    <scope>NUCLEOTIDE SEQUENCE [LARGE SCALE GENOMIC DNA]</scope>
    <source>
        <strain evidence="1 2">DSM 45537</strain>
    </source>
</reference>
<evidence type="ECO:0000313" key="1">
    <source>
        <dbReference type="EMBL" id="SNY83853.1"/>
    </source>
</evidence>
<dbReference type="EMBL" id="OBEG01000003">
    <property type="protein sequence ID" value="SNY83853.1"/>
    <property type="molecule type" value="Genomic_DNA"/>
</dbReference>
<dbReference type="STRING" id="1379680.GCA_001612615_03876"/>
<protein>
    <submittedName>
        <fullName evidence="1">Uncharacterized protein</fullName>
    </submittedName>
</protein>
<accession>A0A285LHD2</accession>
<proteinExistence type="predicted"/>